<evidence type="ECO:0000256" key="2">
    <source>
        <dbReference type="ARBA" id="ARBA00022448"/>
    </source>
</evidence>
<feature type="transmembrane region" description="Helical" evidence="6">
    <location>
        <begin position="465"/>
        <end position="486"/>
    </location>
</feature>
<dbReference type="Pfam" id="PF03169">
    <property type="entry name" value="OPT"/>
    <property type="match status" value="1"/>
</dbReference>
<feature type="transmembrane region" description="Helical" evidence="6">
    <location>
        <begin position="198"/>
        <end position="222"/>
    </location>
</feature>
<dbReference type="EMBL" id="CP024172">
    <property type="protein sequence ID" value="AZW18014.1"/>
    <property type="molecule type" value="Genomic_DNA"/>
</dbReference>
<dbReference type="KEGG" id="bhz:ACR54_03219"/>
<dbReference type="InterPro" id="IPR004813">
    <property type="entry name" value="OPT"/>
</dbReference>
<feature type="transmembrane region" description="Helical" evidence="6">
    <location>
        <begin position="106"/>
        <end position="126"/>
    </location>
</feature>
<feature type="transmembrane region" description="Helical" evidence="6">
    <location>
        <begin position="358"/>
        <end position="379"/>
    </location>
</feature>
<feature type="transmembrane region" description="Helical" evidence="6">
    <location>
        <begin position="391"/>
        <end position="410"/>
    </location>
</feature>
<dbReference type="InterPro" id="IPR004814">
    <property type="entry name" value="Oligopep_transpt"/>
</dbReference>
<gene>
    <name evidence="7" type="ORF">CS347_15185</name>
</gene>
<keyword evidence="2" id="KW-0813">Transport</keyword>
<dbReference type="Proteomes" id="UP000282741">
    <property type="component" value="Chromosome"/>
</dbReference>
<feature type="transmembrane region" description="Helical" evidence="6">
    <location>
        <begin position="81"/>
        <end position="100"/>
    </location>
</feature>
<feature type="transmembrane region" description="Helical" evidence="6">
    <location>
        <begin position="270"/>
        <end position="291"/>
    </location>
</feature>
<name>A0AAN1VGH4_9BORD</name>
<keyword evidence="4 6" id="KW-1133">Transmembrane helix</keyword>
<evidence type="ECO:0000256" key="3">
    <source>
        <dbReference type="ARBA" id="ARBA00022692"/>
    </source>
</evidence>
<evidence type="ECO:0000256" key="6">
    <source>
        <dbReference type="SAM" id="Phobius"/>
    </source>
</evidence>
<feature type="transmembrane region" description="Helical" evidence="6">
    <location>
        <begin position="46"/>
        <end position="69"/>
    </location>
</feature>
<evidence type="ECO:0000256" key="1">
    <source>
        <dbReference type="ARBA" id="ARBA00004141"/>
    </source>
</evidence>
<feature type="transmembrane region" description="Helical" evidence="6">
    <location>
        <begin position="560"/>
        <end position="586"/>
    </location>
</feature>
<dbReference type="RefSeq" id="WP_029578626.1">
    <property type="nucleotide sequence ID" value="NZ_CP012076.1"/>
</dbReference>
<dbReference type="PANTHER" id="PTHR31645:SF0">
    <property type="entry name" value="OLIGOPEPTIDE TRANSPORTER YGL114W-RELATED"/>
    <property type="match status" value="1"/>
</dbReference>
<organism evidence="7 8">
    <name type="scientific">Bordetella hinzii</name>
    <dbReference type="NCBI Taxonomy" id="103855"/>
    <lineage>
        <taxon>Bacteria</taxon>
        <taxon>Pseudomonadati</taxon>
        <taxon>Pseudomonadota</taxon>
        <taxon>Betaproteobacteria</taxon>
        <taxon>Burkholderiales</taxon>
        <taxon>Alcaligenaceae</taxon>
        <taxon>Bordetella</taxon>
    </lineage>
</organism>
<dbReference type="NCBIfam" id="TIGR00733">
    <property type="entry name" value="OPT family oligopeptide transporter"/>
    <property type="match status" value="1"/>
</dbReference>
<feature type="transmembrane region" description="Helical" evidence="6">
    <location>
        <begin position="422"/>
        <end position="444"/>
    </location>
</feature>
<feature type="transmembrane region" description="Helical" evidence="6">
    <location>
        <begin position="171"/>
        <end position="192"/>
    </location>
</feature>
<feature type="transmembrane region" description="Helical" evidence="6">
    <location>
        <begin position="613"/>
        <end position="634"/>
    </location>
</feature>
<protein>
    <submittedName>
        <fullName evidence="7">Oligopeptide transporter, OPT family</fullName>
    </submittedName>
</protein>
<feature type="transmembrane region" description="Helical" evidence="6">
    <location>
        <begin position="229"/>
        <end position="250"/>
    </location>
</feature>
<evidence type="ECO:0000256" key="4">
    <source>
        <dbReference type="ARBA" id="ARBA00022989"/>
    </source>
</evidence>
<dbReference type="InterPro" id="IPR045035">
    <property type="entry name" value="YSL-like"/>
</dbReference>
<dbReference type="GeneID" id="92994558"/>
<evidence type="ECO:0000313" key="7">
    <source>
        <dbReference type="EMBL" id="AZW18014.1"/>
    </source>
</evidence>
<comment type="subcellular location">
    <subcellularLocation>
        <location evidence="1">Membrane</location>
        <topology evidence="1">Multi-pass membrane protein</topology>
    </subcellularLocation>
</comment>
<accession>A0AAN1VGH4</accession>
<dbReference type="NCBIfam" id="TIGR00728">
    <property type="entry name" value="OPT_sfam"/>
    <property type="match status" value="2"/>
</dbReference>
<dbReference type="GO" id="GO:0035673">
    <property type="term" value="F:oligopeptide transmembrane transporter activity"/>
    <property type="evidence" value="ECO:0007669"/>
    <property type="project" value="InterPro"/>
</dbReference>
<reference evidence="8" key="1">
    <citation type="submission" date="2017-10" db="EMBL/GenBank/DDBJ databases">
        <title>Whole genome sequencing of various Bordetella species.</title>
        <authorList>
            <person name="Weigand M.R."/>
            <person name="Loparev V."/>
            <person name="Peng Y."/>
            <person name="Bowden K.E."/>
            <person name="Tondella M.L."/>
            <person name="Williams M.M."/>
        </authorList>
    </citation>
    <scope>NUCLEOTIDE SEQUENCE [LARGE SCALE GENOMIC DNA]</scope>
    <source>
        <strain evidence="8">H720</strain>
    </source>
</reference>
<evidence type="ECO:0000256" key="5">
    <source>
        <dbReference type="ARBA" id="ARBA00023136"/>
    </source>
</evidence>
<feature type="transmembrane region" description="Helical" evidence="6">
    <location>
        <begin position="21"/>
        <end position="40"/>
    </location>
</feature>
<dbReference type="GO" id="GO:0016020">
    <property type="term" value="C:membrane"/>
    <property type="evidence" value="ECO:0007669"/>
    <property type="project" value="UniProtKB-SubCell"/>
</dbReference>
<dbReference type="AlphaFoldDB" id="A0AAN1VGH4"/>
<keyword evidence="5 6" id="KW-0472">Membrane</keyword>
<sequence>MAEGLRVPDAMSLPELTVRGVLLGAAITVVFTASNVFLGLKVGLTFSSAIPAAVISMSVLRMFPGANILENNMVQTQASAAGTLSSIIFILPSLVMLGHWQHFPFWQTLAICAAGGMLGVMFSIPLRHLMVVKSPLPYPEGVAAAEILRVGSSARTQAASGAAAPTGMSHILAGGGVAALFSFAASGLRVLGDAVNGWWSLGGAVLRLPMGFSLALLGAGYLIGIVAGLAMLTGLVIAWGVAVPALTLQAAPAAGQSLAEFGTEVWRSQVRFIGAGVIGVGAIWTLALLFLPMMRGIAAMFGSLSGGGRPRGELPRTERDLPGFWIALLTLGLVAVLVGVFASFLGQAPAAQGRLWPLVAYAVLFAFVFGFLVAAACGYMAGLVGSSTSPISGVGIVAIVLVSVLMVATHRQDGLLASPEGLRLATALAIFTTAAVVAVASIANDNLQDLKTGWLVGATPWRQQVALLIGCLVGAAVISPVLDLLYNAYGFAGALPRPGMDPDRALSAPQASLMLAIARGIFLRDLNWTMIWVGMGVGVALILLDQLLKRHCRVARMPVLAVGIGIYLPPSVSAPIVVGAVLAWVLDRLLRRRAQARGLPVAEYAAPARRRGVLLASGLIVGESLVGVLMAAVIGATQQDAPLALAGPGFARTAQWLGLAAFALVVAGFGRRVLGRGDLAA</sequence>
<evidence type="ECO:0000313" key="8">
    <source>
        <dbReference type="Proteomes" id="UP000282741"/>
    </source>
</evidence>
<dbReference type="PANTHER" id="PTHR31645">
    <property type="entry name" value="OLIGOPEPTIDE TRANSPORTER YGL114W-RELATED"/>
    <property type="match status" value="1"/>
</dbReference>
<feature type="transmembrane region" description="Helical" evidence="6">
    <location>
        <begin position="654"/>
        <end position="674"/>
    </location>
</feature>
<feature type="transmembrane region" description="Helical" evidence="6">
    <location>
        <begin position="506"/>
        <end position="523"/>
    </location>
</feature>
<keyword evidence="3 6" id="KW-0812">Transmembrane</keyword>
<proteinExistence type="predicted"/>
<feature type="transmembrane region" description="Helical" evidence="6">
    <location>
        <begin position="324"/>
        <end position="346"/>
    </location>
</feature>
<feature type="transmembrane region" description="Helical" evidence="6">
    <location>
        <begin position="530"/>
        <end position="548"/>
    </location>
</feature>